<dbReference type="GO" id="GO:0030976">
    <property type="term" value="F:thiamine pyrophosphate binding"/>
    <property type="evidence" value="ECO:0007669"/>
    <property type="project" value="InterPro"/>
</dbReference>
<dbReference type="PANTHER" id="PTHR18968">
    <property type="entry name" value="THIAMINE PYROPHOSPHATE ENZYMES"/>
    <property type="match status" value="1"/>
</dbReference>
<comment type="similarity">
    <text evidence="1">Belongs to the TPP enzyme family.</text>
</comment>
<protein>
    <recommendedName>
        <fullName evidence="2">Thiamine pyrophosphate enzyme N-terminal TPP-binding domain-containing protein</fullName>
    </recommendedName>
</protein>
<evidence type="ECO:0000259" key="2">
    <source>
        <dbReference type="Pfam" id="PF02776"/>
    </source>
</evidence>
<sequence length="133" mass="14334">VTGAEYIAAFLEKQNCKHIFLVTGGACAFIVDAISRNPSLRYIPMHHEQAAAMAADVAWKINRSVGVTVATSGPGATNLITGIACSYFDSIPTIHITGQVNQKEKIPFKGAKVRQAGFQETNIVDLVKPITKY</sequence>
<name>A0A381SJC8_9ZZZZ</name>
<proteinExistence type="inferred from homology"/>
<evidence type="ECO:0000256" key="1">
    <source>
        <dbReference type="ARBA" id="ARBA00007812"/>
    </source>
</evidence>
<gene>
    <name evidence="3" type="ORF">METZ01_LOCUS57019</name>
</gene>
<organism evidence="3">
    <name type="scientific">marine metagenome</name>
    <dbReference type="NCBI Taxonomy" id="408172"/>
    <lineage>
        <taxon>unclassified sequences</taxon>
        <taxon>metagenomes</taxon>
        <taxon>ecological metagenomes</taxon>
    </lineage>
</organism>
<dbReference type="Pfam" id="PF02776">
    <property type="entry name" value="TPP_enzyme_N"/>
    <property type="match status" value="1"/>
</dbReference>
<dbReference type="SUPFAM" id="SSF52518">
    <property type="entry name" value="Thiamin diphosphate-binding fold (THDP-binding)"/>
    <property type="match status" value="1"/>
</dbReference>
<dbReference type="Gene3D" id="3.40.50.970">
    <property type="match status" value="1"/>
</dbReference>
<dbReference type="GO" id="GO:0009097">
    <property type="term" value="P:isoleucine biosynthetic process"/>
    <property type="evidence" value="ECO:0007669"/>
    <property type="project" value="TreeGrafter"/>
</dbReference>
<dbReference type="CDD" id="cd07035">
    <property type="entry name" value="TPP_PYR_POX_like"/>
    <property type="match status" value="1"/>
</dbReference>
<reference evidence="3" key="1">
    <citation type="submission" date="2018-05" db="EMBL/GenBank/DDBJ databases">
        <authorList>
            <person name="Lanie J.A."/>
            <person name="Ng W.-L."/>
            <person name="Kazmierczak K.M."/>
            <person name="Andrzejewski T.M."/>
            <person name="Davidsen T.M."/>
            <person name="Wayne K.J."/>
            <person name="Tettelin H."/>
            <person name="Glass J.I."/>
            <person name="Rusch D."/>
            <person name="Podicherti R."/>
            <person name="Tsui H.-C.T."/>
            <person name="Winkler M.E."/>
        </authorList>
    </citation>
    <scope>NUCLEOTIDE SEQUENCE</scope>
</reference>
<accession>A0A381SJC8</accession>
<dbReference type="GO" id="GO:0003984">
    <property type="term" value="F:acetolactate synthase activity"/>
    <property type="evidence" value="ECO:0007669"/>
    <property type="project" value="TreeGrafter"/>
</dbReference>
<feature type="non-terminal residue" evidence="3">
    <location>
        <position position="1"/>
    </location>
</feature>
<evidence type="ECO:0000313" key="3">
    <source>
        <dbReference type="EMBL" id="SVA04165.1"/>
    </source>
</evidence>
<feature type="non-terminal residue" evidence="3">
    <location>
        <position position="133"/>
    </location>
</feature>
<dbReference type="InterPro" id="IPR029061">
    <property type="entry name" value="THDP-binding"/>
</dbReference>
<dbReference type="AlphaFoldDB" id="A0A381SJC8"/>
<dbReference type="InterPro" id="IPR012001">
    <property type="entry name" value="Thiamin_PyroP_enz_TPP-bd_dom"/>
</dbReference>
<dbReference type="GO" id="GO:0009099">
    <property type="term" value="P:L-valine biosynthetic process"/>
    <property type="evidence" value="ECO:0007669"/>
    <property type="project" value="TreeGrafter"/>
</dbReference>
<dbReference type="EMBL" id="UINC01003195">
    <property type="protein sequence ID" value="SVA04165.1"/>
    <property type="molecule type" value="Genomic_DNA"/>
</dbReference>
<dbReference type="PANTHER" id="PTHR18968:SF13">
    <property type="entry name" value="ACETOLACTATE SYNTHASE CATALYTIC SUBUNIT, MITOCHONDRIAL"/>
    <property type="match status" value="1"/>
</dbReference>
<dbReference type="GO" id="GO:0050660">
    <property type="term" value="F:flavin adenine dinucleotide binding"/>
    <property type="evidence" value="ECO:0007669"/>
    <property type="project" value="TreeGrafter"/>
</dbReference>
<feature type="domain" description="Thiamine pyrophosphate enzyme N-terminal TPP-binding" evidence="2">
    <location>
        <begin position="2"/>
        <end position="119"/>
    </location>
</feature>
<dbReference type="GO" id="GO:0005948">
    <property type="term" value="C:acetolactate synthase complex"/>
    <property type="evidence" value="ECO:0007669"/>
    <property type="project" value="TreeGrafter"/>
</dbReference>
<dbReference type="InterPro" id="IPR045229">
    <property type="entry name" value="TPP_enz"/>
</dbReference>